<dbReference type="SMART" id="SM00406">
    <property type="entry name" value="IGv"/>
    <property type="match status" value="1"/>
</dbReference>
<dbReference type="InterPro" id="IPR050150">
    <property type="entry name" value="IgV_Light_Chain"/>
</dbReference>
<dbReference type="SMART" id="SM00409">
    <property type="entry name" value="IG"/>
    <property type="match status" value="1"/>
</dbReference>
<feature type="chain" id="PRO_5029651321" description="Ig-like domain-containing protein" evidence="4">
    <location>
        <begin position="38"/>
        <end position="252"/>
    </location>
</feature>
<evidence type="ECO:0000256" key="4">
    <source>
        <dbReference type="SAM" id="SignalP"/>
    </source>
</evidence>
<dbReference type="EMBL" id="JACAGC010000025">
    <property type="protein sequence ID" value="KAF6278091.1"/>
    <property type="molecule type" value="Genomic_DNA"/>
</dbReference>
<dbReference type="Gene3D" id="2.60.40.10">
    <property type="entry name" value="Immunoglobulins"/>
    <property type="match status" value="1"/>
</dbReference>
<dbReference type="InterPro" id="IPR013106">
    <property type="entry name" value="Ig_V-set"/>
</dbReference>
<dbReference type="InterPro" id="IPR036179">
    <property type="entry name" value="Ig-like_dom_sf"/>
</dbReference>
<proteinExistence type="predicted"/>
<evidence type="ECO:0000259" key="5">
    <source>
        <dbReference type="PROSITE" id="PS50835"/>
    </source>
</evidence>
<sequence length="252" mass="27491">MPGAAQLQLRGLRRAVCTMAWFPVLLVLVSHCTGSLSQPVLTQPPSFSASLGASARLTCTLSSGFNVGDFWIRWYQQKPGSPPRYLLTFHSDSDKHQGSGVPSRFSGSNDASANAGILLISGLQPEDEADYYCKTYHGNSKAFTVLQTHGEVRQKLHHCSSLLIKEAWKVSLPPSLLAGLSDLHRQSLIDIPESWARGPQDTVMSRSEEMLAGRPHPLDAPGSPQLHEDLIFESSPVKRRSGHCLLQRVVGG</sequence>
<dbReference type="SUPFAM" id="SSF48726">
    <property type="entry name" value="Immunoglobulin"/>
    <property type="match status" value="1"/>
</dbReference>
<reference evidence="6 7" key="1">
    <citation type="journal article" date="2020" name="Nature">
        <title>Six reference-quality genomes reveal evolution of bat adaptations.</title>
        <authorList>
            <person name="Jebb D."/>
            <person name="Huang Z."/>
            <person name="Pippel M."/>
            <person name="Hughes G.M."/>
            <person name="Lavrichenko K."/>
            <person name="Devanna P."/>
            <person name="Winkler S."/>
            <person name="Jermiin L.S."/>
            <person name="Skirmuntt E.C."/>
            <person name="Katzourakis A."/>
            <person name="Burkitt-Gray L."/>
            <person name="Ray D.A."/>
            <person name="Sullivan K.A.M."/>
            <person name="Roscito J.G."/>
            <person name="Kirilenko B.M."/>
            <person name="Davalos L.M."/>
            <person name="Corthals A.P."/>
            <person name="Power M.L."/>
            <person name="Jones G."/>
            <person name="Ransome R.D."/>
            <person name="Dechmann D.K.N."/>
            <person name="Locatelli A.G."/>
            <person name="Puechmaille S.J."/>
            <person name="Fedrigo O."/>
            <person name="Jarvis E.D."/>
            <person name="Hiller M."/>
            <person name="Vernes S.C."/>
            <person name="Myers E.W."/>
            <person name="Teeling E.C."/>
        </authorList>
    </citation>
    <scope>NUCLEOTIDE SEQUENCE [LARGE SCALE GENOMIC DNA]</scope>
    <source>
        <strain evidence="6">MRhiFer1</strain>
        <tissue evidence="6">Lung</tissue>
    </source>
</reference>
<evidence type="ECO:0000256" key="3">
    <source>
        <dbReference type="ARBA" id="ARBA00023319"/>
    </source>
</evidence>
<dbReference type="PANTHER" id="PTHR23267">
    <property type="entry name" value="IMMUNOGLOBULIN LIGHT CHAIN"/>
    <property type="match status" value="1"/>
</dbReference>
<dbReference type="FunFam" id="2.60.40.10:FF:000721">
    <property type="entry name" value="Immunoglobulin lambda variable 5-45"/>
    <property type="match status" value="1"/>
</dbReference>
<gene>
    <name evidence="6" type="ORF">mRhiFer1_009378</name>
</gene>
<dbReference type="InterPro" id="IPR003599">
    <property type="entry name" value="Ig_sub"/>
</dbReference>
<accession>A0A7J7RPJ2</accession>
<name>A0A7J7RPJ2_RHIFE</name>
<dbReference type="AlphaFoldDB" id="A0A7J7RPJ2"/>
<feature type="domain" description="Ig-like" evidence="5">
    <location>
        <begin position="39"/>
        <end position="144"/>
    </location>
</feature>
<evidence type="ECO:0000313" key="6">
    <source>
        <dbReference type="EMBL" id="KAF6278091.1"/>
    </source>
</evidence>
<keyword evidence="3" id="KW-0393">Immunoglobulin domain</keyword>
<evidence type="ECO:0000256" key="2">
    <source>
        <dbReference type="ARBA" id="ARBA00023157"/>
    </source>
</evidence>
<evidence type="ECO:0000313" key="7">
    <source>
        <dbReference type="Proteomes" id="UP000585614"/>
    </source>
</evidence>
<feature type="signal peptide" evidence="4">
    <location>
        <begin position="1"/>
        <end position="37"/>
    </location>
</feature>
<keyword evidence="2" id="KW-1015">Disulfide bond</keyword>
<dbReference type="InterPro" id="IPR013783">
    <property type="entry name" value="Ig-like_fold"/>
</dbReference>
<comment type="caution">
    <text evidence="6">The sequence shown here is derived from an EMBL/GenBank/DDBJ whole genome shotgun (WGS) entry which is preliminary data.</text>
</comment>
<dbReference type="InterPro" id="IPR007110">
    <property type="entry name" value="Ig-like_dom"/>
</dbReference>
<dbReference type="Pfam" id="PF07686">
    <property type="entry name" value="V-set"/>
    <property type="match status" value="1"/>
</dbReference>
<dbReference type="Proteomes" id="UP000585614">
    <property type="component" value="Unassembled WGS sequence"/>
</dbReference>
<dbReference type="PROSITE" id="PS50835">
    <property type="entry name" value="IG_LIKE"/>
    <property type="match status" value="1"/>
</dbReference>
<evidence type="ECO:0000256" key="1">
    <source>
        <dbReference type="ARBA" id="ARBA00022729"/>
    </source>
</evidence>
<organism evidence="6 7">
    <name type="scientific">Rhinolophus ferrumequinum</name>
    <name type="common">Greater horseshoe bat</name>
    <dbReference type="NCBI Taxonomy" id="59479"/>
    <lineage>
        <taxon>Eukaryota</taxon>
        <taxon>Metazoa</taxon>
        <taxon>Chordata</taxon>
        <taxon>Craniata</taxon>
        <taxon>Vertebrata</taxon>
        <taxon>Euteleostomi</taxon>
        <taxon>Mammalia</taxon>
        <taxon>Eutheria</taxon>
        <taxon>Laurasiatheria</taxon>
        <taxon>Chiroptera</taxon>
        <taxon>Yinpterochiroptera</taxon>
        <taxon>Rhinolophoidea</taxon>
        <taxon>Rhinolophidae</taxon>
        <taxon>Rhinolophinae</taxon>
        <taxon>Rhinolophus</taxon>
    </lineage>
</organism>
<keyword evidence="1 4" id="KW-0732">Signal</keyword>
<protein>
    <recommendedName>
        <fullName evidence="5">Ig-like domain-containing protein</fullName>
    </recommendedName>
</protein>